<dbReference type="PROSITE" id="PS50995">
    <property type="entry name" value="HTH_MARR_2"/>
    <property type="match status" value="1"/>
</dbReference>
<dbReference type="InterPro" id="IPR039422">
    <property type="entry name" value="MarR/SlyA-like"/>
</dbReference>
<evidence type="ECO:0000313" key="3">
    <source>
        <dbReference type="Proteomes" id="UP000184440"/>
    </source>
</evidence>
<organism evidence="2 3">
    <name type="scientific">Cryptosporangium aurantiacum</name>
    <dbReference type="NCBI Taxonomy" id="134849"/>
    <lineage>
        <taxon>Bacteria</taxon>
        <taxon>Bacillati</taxon>
        <taxon>Actinomycetota</taxon>
        <taxon>Actinomycetes</taxon>
        <taxon>Cryptosporangiales</taxon>
        <taxon>Cryptosporangiaceae</taxon>
        <taxon>Cryptosporangium</taxon>
    </lineage>
</organism>
<dbReference type="InterPro" id="IPR000835">
    <property type="entry name" value="HTH_MarR-typ"/>
</dbReference>
<dbReference type="Proteomes" id="UP000184440">
    <property type="component" value="Unassembled WGS sequence"/>
</dbReference>
<dbReference type="OrthoDB" id="3577304at2"/>
<keyword evidence="2" id="KW-0238">DNA-binding</keyword>
<dbReference type="EMBL" id="FRCS01000001">
    <property type="protein sequence ID" value="SHM58564.1"/>
    <property type="molecule type" value="Genomic_DNA"/>
</dbReference>
<evidence type="ECO:0000313" key="2">
    <source>
        <dbReference type="EMBL" id="SHM58564.1"/>
    </source>
</evidence>
<dbReference type="PANTHER" id="PTHR33164:SF106">
    <property type="entry name" value="TRANSCRIPTIONAL REGULATORY PROTEIN"/>
    <property type="match status" value="1"/>
</dbReference>
<dbReference type="InterPro" id="IPR036390">
    <property type="entry name" value="WH_DNA-bd_sf"/>
</dbReference>
<dbReference type="SMART" id="SM00347">
    <property type="entry name" value="HTH_MARR"/>
    <property type="match status" value="1"/>
</dbReference>
<dbReference type="STRING" id="134849.SAMN05443668_101958"/>
<dbReference type="GO" id="GO:0003677">
    <property type="term" value="F:DNA binding"/>
    <property type="evidence" value="ECO:0007669"/>
    <property type="project" value="UniProtKB-KW"/>
</dbReference>
<gene>
    <name evidence="2" type="ORF">SAMN05443668_101958</name>
</gene>
<reference evidence="2 3" key="1">
    <citation type="submission" date="2016-11" db="EMBL/GenBank/DDBJ databases">
        <authorList>
            <person name="Jaros S."/>
            <person name="Januszkiewicz K."/>
            <person name="Wedrychowicz H."/>
        </authorList>
    </citation>
    <scope>NUCLEOTIDE SEQUENCE [LARGE SCALE GENOMIC DNA]</scope>
    <source>
        <strain evidence="2 3">DSM 46144</strain>
    </source>
</reference>
<dbReference type="GO" id="GO:0003700">
    <property type="term" value="F:DNA-binding transcription factor activity"/>
    <property type="evidence" value="ECO:0007669"/>
    <property type="project" value="InterPro"/>
</dbReference>
<sequence length="166" mass="17943">MIAYRKLFRVSKQSPERELLVERAARAAADFGAAAGAVDEQARAVLGINPTDASILAVLYEREQLTAGEAAAAIRLSPAATSTAIQRLVAAGHLTRTPDPADRRRAVLVLTEATRTLLAAIYEPIGDEGTALLADYTDDELRVVTRFLERGRALQLAHADRVRALR</sequence>
<dbReference type="AlphaFoldDB" id="A0A1M7K030"/>
<dbReference type="PANTHER" id="PTHR33164">
    <property type="entry name" value="TRANSCRIPTIONAL REGULATOR, MARR FAMILY"/>
    <property type="match status" value="1"/>
</dbReference>
<dbReference type="InterPro" id="IPR036388">
    <property type="entry name" value="WH-like_DNA-bd_sf"/>
</dbReference>
<proteinExistence type="predicted"/>
<dbReference type="SUPFAM" id="SSF46785">
    <property type="entry name" value="Winged helix' DNA-binding domain"/>
    <property type="match status" value="1"/>
</dbReference>
<dbReference type="Gene3D" id="1.10.10.10">
    <property type="entry name" value="Winged helix-like DNA-binding domain superfamily/Winged helix DNA-binding domain"/>
    <property type="match status" value="1"/>
</dbReference>
<name>A0A1M7K030_9ACTN</name>
<dbReference type="Pfam" id="PF12802">
    <property type="entry name" value="MarR_2"/>
    <property type="match status" value="1"/>
</dbReference>
<evidence type="ECO:0000259" key="1">
    <source>
        <dbReference type="PROSITE" id="PS50995"/>
    </source>
</evidence>
<dbReference type="GO" id="GO:0006950">
    <property type="term" value="P:response to stress"/>
    <property type="evidence" value="ECO:0007669"/>
    <property type="project" value="TreeGrafter"/>
</dbReference>
<accession>A0A1M7K030</accession>
<keyword evidence="3" id="KW-1185">Reference proteome</keyword>
<feature type="domain" description="HTH marR-type" evidence="1">
    <location>
        <begin position="17"/>
        <end position="153"/>
    </location>
</feature>
<protein>
    <submittedName>
        <fullName evidence="2">DNA-binding transcriptional regulator, MarR family</fullName>
    </submittedName>
</protein>